<dbReference type="SUPFAM" id="SSF49764">
    <property type="entry name" value="HSP20-like chaperones"/>
    <property type="match status" value="1"/>
</dbReference>
<organism evidence="5 6">
    <name type="scientific">Halovivax cerinus</name>
    <dbReference type="NCBI Taxonomy" id="1487865"/>
    <lineage>
        <taxon>Archaea</taxon>
        <taxon>Methanobacteriati</taxon>
        <taxon>Methanobacteriota</taxon>
        <taxon>Stenosarchaea group</taxon>
        <taxon>Halobacteria</taxon>
        <taxon>Halobacteriales</taxon>
        <taxon>Natrialbaceae</taxon>
        <taxon>Halovivax</taxon>
    </lineage>
</organism>
<sequence>MSTDRNPFRSIEEQFDQLRRQFETMLEDWDGDRYSSSEQLRAASGMGVDLEDRDEEYVLTADVPGFDRDEIDVRLVDDTVHITAERERSASEDSDDHYLRSEREHETMRRSVRLPSAVEAADAEATCHNGVLTITLPKADPEDLDGQRIDVQSHDQ</sequence>
<dbReference type="RefSeq" id="WP_256532836.1">
    <property type="nucleotide sequence ID" value="NZ_CP101824.1"/>
</dbReference>
<accession>A0ABD5NQ78</accession>
<dbReference type="EMBL" id="JBHSAQ010000011">
    <property type="protein sequence ID" value="MFC3959289.1"/>
    <property type="molecule type" value="Genomic_DNA"/>
</dbReference>
<feature type="region of interest" description="Disordered" evidence="3">
    <location>
        <begin position="137"/>
        <end position="156"/>
    </location>
</feature>
<dbReference type="CDD" id="cd06464">
    <property type="entry name" value="ACD_sHsps-like"/>
    <property type="match status" value="1"/>
</dbReference>
<gene>
    <name evidence="5" type="ORF">ACFOUR_13070</name>
</gene>
<keyword evidence="6" id="KW-1185">Reference proteome</keyword>
<dbReference type="Pfam" id="PF00011">
    <property type="entry name" value="HSP20"/>
    <property type="match status" value="1"/>
</dbReference>
<dbReference type="Gene3D" id="2.60.40.790">
    <property type="match status" value="1"/>
</dbReference>
<feature type="domain" description="SHSP" evidence="4">
    <location>
        <begin position="39"/>
        <end position="154"/>
    </location>
</feature>
<dbReference type="GeneID" id="73901944"/>
<comment type="similarity">
    <text evidence="1 2">Belongs to the small heat shock protein (HSP20) family.</text>
</comment>
<comment type="caution">
    <text evidence="5">The sequence shown here is derived from an EMBL/GenBank/DDBJ whole genome shotgun (WGS) entry which is preliminary data.</text>
</comment>
<reference evidence="5 6" key="1">
    <citation type="journal article" date="2019" name="Int. J. Syst. Evol. Microbiol.">
        <title>The Global Catalogue of Microorganisms (GCM) 10K type strain sequencing project: providing services to taxonomists for standard genome sequencing and annotation.</title>
        <authorList>
            <consortium name="The Broad Institute Genomics Platform"/>
            <consortium name="The Broad Institute Genome Sequencing Center for Infectious Disease"/>
            <person name="Wu L."/>
            <person name="Ma J."/>
        </authorList>
    </citation>
    <scope>NUCLEOTIDE SEQUENCE [LARGE SCALE GENOMIC DNA]</scope>
    <source>
        <strain evidence="5 6">IBRC-M 10256</strain>
    </source>
</reference>
<evidence type="ECO:0000313" key="6">
    <source>
        <dbReference type="Proteomes" id="UP001595846"/>
    </source>
</evidence>
<feature type="compositionally biased region" description="Basic and acidic residues" evidence="3">
    <location>
        <begin position="85"/>
        <end position="109"/>
    </location>
</feature>
<protein>
    <submittedName>
        <fullName evidence="5">Hsp20/alpha crystallin family protein</fullName>
    </submittedName>
</protein>
<dbReference type="InterPro" id="IPR031107">
    <property type="entry name" value="Small_HSP"/>
</dbReference>
<evidence type="ECO:0000256" key="2">
    <source>
        <dbReference type="RuleBase" id="RU003616"/>
    </source>
</evidence>
<evidence type="ECO:0000313" key="5">
    <source>
        <dbReference type="EMBL" id="MFC3959289.1"/>
    </source>
</evidence>
<feature type="compositionally biased region" description="Basic and acidic residues" evidence="3">
    <location>
        <begin position="139"/>
        <end position="156"/>
    </location>
</feature>
<name>A0ABD5NQ78_9EURY</name>
<dbReference type="InterPro" id="IPR002068">
    <property type="entry name" value="A-crystallin/Hsp20_dom"/>
</dbReference>
<dbReference type="InterPro" id="IPR008978">
    <property type="entry name" value="HSP20-like_chaperone"/>
</dbReference>
<dbReference type="PROSITE" id="PS01031">
    <property type="entry name" value="SHSP"/>
    <property type="match status" value="1"/>
</dbReference>
<evidence type="ECO:0000256" key="1">
    <source>
        <dbReference type="PROSITE-ProRule" id="PRU00285"/>
    </source>
</evidence>
<proteinExistence type="inferred from homology"/>
<dbReference type="Proteomes" id="UP001595846">
    <property type="component" value="Unassembled WGS sequence"/>
</dbReference>
<dbReference type="AlphaFoldDB" id="A0ABD5NQ78"/>
<evidence type="ECO:0000259" key="4">
    <source>
        <dbReference type="PROSITE" id="PS01031"/>
    </source>
</evidence>
<evidence type="ECO:0000256" key="3">
    <source>
        <dbReference type="SAM" id="MobiDB-lite"/>
    </source>
</evidence>
<feature type="region of interest" description="Disordered" evidence="3">
    <location>
        <begin position="85"/>
        <end position="110"/>
    </location>
</feature>
<dbReference type="PANTHER" id="PTHR11527">
    <property type="entry name" value="HEAT-SHOCK PROTEIN 20 FAMILY MEMBER"/>
    <property type="match status" value="1"/>
</dbReference>